<keyword evidence="1" id="KW-1133">Transmembrane helix</keyword>
<reference evidence="2 3" key="1">
    <citation type="journal article" date="2021" name="BMC Genomics">
        <title>Datura genome reveals duplications of psychoactive alkaloid biosynthetic genes and high mutation rate following tissue culture.</title>
        <authorList>
            <person name="Rajewski A."/>
            <person name="Carter-House D."/>
            <person name="Stajich J."/>
            <person name="Litt A."/>
        </authorList>
    </citation>
    <scope>NUCLEOTIDE SEQUENCE [LARGE SCALE GENOMIC DNA]</scope>
    <source>
        <strain evidence="2">AR-01</strain>
    </source>
</reference>
<evidence type="ECO:0000256" key="1">
    <source>
        <dbReference type="SAM" id="Phobius"/>
    </source>
</evidence>
<gene>
    <name evidence="2" type="ORF">HAX54_047348</name>
</gene>
<accession>A0ABS8WK44</accession>
<keyword evidence="3" id="KW-1185">Reference proteome</keyword>
<proteinExistence type="predicted"/>
<evidence type="ECO:0000313" key="3">
    <source>
        <dbReference type="Proteomes" id="UP000823775"/>
    </source>
</evidence>
<keyword evidence="1" id="KW-0472">Membrane</keyword>
<feature type="transmembrane region" description="Helical" evidence="1">
    <location>
        <begin position="395"/>
        <end position="413"/>
    </location>
</feature>
<dbReference type="Proteomes" id="UP000823775">
    <property type="component" value="Unassembled WGS sequence"/>
</dbReference>
<sequence length="415" mass="48287">MLHQIFDGIPGEYITNLNVETLESHLVEFVEHNTSSRFNYELEDSYLLQYMEYLDKNLNDVLMSMDMPGLSFENKLHIIEEIRFLKLVKIIQKKMKFLRYLYATEINGYVDHEKLECLETRIQFMANNVGQLCLAFWVNDVDEFDNYVDDILNKPPYLLSLNVLVELEMKKIFLGELKASKFTRSKTFKEEKLPKGFSHHLHSLLMYLKNKKLENFPNNVSAQNVDVAVNFLLFFLEDDVSNHVINGNWLNDVMEKVGALVGDALHVTHKLLPRSINKDDTRKINVCSIQILEKTKDLKAQVETYYKSIKFTPSQFPIVGGLSFLDSLLRKLNEMSKSESGLDFMMKPLIGNLEKELSSLTFIFRDVAKVHHEHEILKIYIGAVSIWHMKLKLPLTLFLCSIMLFGIFFPHFLPS</sequence>
<name>A0ABS8WK44_DATST</name>
<comment type="caution">
    <text evidence="2">The sequence shown here is derived from an EMBL/GenBank/DDBJ whole genome shotgun (WGS) entry which is preliminary data.</text>
</comment>
<organism evidence="2 3">
    <name type="scientific">Datura stramonium</name>
    <name type="common">Jimsonweed</name>
    <name type="synonym">Common thornapple</name>
    <dbReference type="NCBI Taxonomy" id="4076"/>
    <lineage>
        <taxon>Eukaryota</taxon>
        <taxon>Viridiplantae</taxon>
        <taxon>Streptophyta</taxon>
        <taxon>Embryophyta</taxon>
        <taxon>Tracheophyta</taxon>
        <taxon>Spermatophyta</taxon>
        <taxon>Magnoliopsida</taxon>
        <taxon>eudicotyledons</taxon>
        <taxon>Gunneridae</taxon>
        <taxon>Pentapetalae</taxon>
        <taxon>asterids</taxon>
        <taxon>lamiids</taxon>
        <taxon>Solanales</taxon>
        <taxon>Solanaceae</taxon>
        <taxon>Solanoideae</taxon>
        <taxon>Datureae</taxon>
        <taxon>Datura</taxon>
    </lineage>
</organism>
<protein>
    <submittedName>
        <fullName evidence="2">Uncharacterized protein</fullName>
    </submittedName>
</protein>
<evidence type="ECO:0000313" key="2">
    <source>
        <dbReference type="EMBL" id="MCE3050491.1"/>
    </source>
</evidence>
<dbReference type="EMBL" id="JACEIK010007634">
    <property type="protein sequence ID" value="MCE3050491.1"/>
    <property type="molecule type" value="Genomic_DNA"/>
</dbReference>
<keyword evidence="1" id="KW-0812">Transmembrane</keyword>